<name>A0A6A4I445_9AGAR</name>
<evidence type="ECO:0000313" key="1">
    <source>
        <dbReference type="EMBL" id="KAE9405306.1"/>
    </source>
</evidence>
<reference evidence="1" key="1">
    <citation type="journal article" date="2019" name="Environ. Microbiol.">
        <title>Fungal ecological strategies reflected in gene transcription - a case study of two litter decomposers.</title>
        <authorList>
            <person name="Barbi F."/>
            <person name="Kohler A."/>
            <person name="Barry K."/>
            <person name="Baskaran P."/>
            <person name="Daum C."/>
            <person name="Fauchery L."/>
            <person name="Ihrmark K."/>
            <person name="Kuo A."/>
            <person name="LaButti K."/>
            <person name="Lipzen A."/>
            <person name="Morin E."/>
            <person name="Grigoriev I.V."/>
            <person name="Henrissat B."/>
            <person name="Lindahl B."/>
            <person name="Martin F."/>
        </authorList>
    </citation>
    <scope>NUCLEOTIDE SEQUENCE</scope>
    <source>
        <strain evidence="1">JB14</strain>
    </source>
</reference>
<evidence type="ECO:0000313" key="2">
    <source>
        <dbReference type="Proteomes" id="UP000799118"/>
    </source>
</evidence>
<dbReference type="AlphaFoldDB" id="A0A6A4I445"/>
<proteinExistence type="predicted"/>
<accession>A0A6A4I445</accession>
<sequence length="173" mass="18660">MASECSAAAAGSGVEAIGGEGYSSLWLSAFAVTAFRNPPSSCPALLRWCSQCEWCPEGGTPSFWMVRMLIRRSLIPGLWCSKAGTATRRTGGFGSPQQPSKSPWYIVLATWASFAAGAPSFTSIPLPSLSFLTVKHAIPITKFVMSSIVDVQNVGDERHKKSSAHEERRKMEC</sequence>
<gene>
    <name evidence="1" type="ORF">BT96DRAFT_1015734</name>
</gene>
<dbReference type="Proteomes" id="UP000799118">
    <property type="component" value="Unassembled WGS sequence"/>
</dbReference>
<protein>
    <submittedName>
        <fullName evidence="1">Uncharacterized protein</fullName>
    </submittedName>
</protein>
<organism evidence="1 2">
    <name type="scientific">Gymnopus androsaceus JB14</name>
    <dbReference type="NCBI Taxonomy" id="1447944"/>
    <lineage>
        <taxon>Eukaryota</taxon>
        <taxon>Fungi</taxon>
        <taxon>Dikarya</taxon>
        <taxon>Basidiomycota</taxon>
        <taxon>Agaricomycotina</taxon>
        <taxon>Agaricomycetes</taxon>
        <taxon>Agaricomycetidae</taxon>
        <taxon>Agaricales</taxon>
        <taxon>Marasmiineae</taxon>
        <taxon>Omphalotaceae</taxon>
        <taxon>Gymnopus</taxon>
    </lineage>
</organism>
<keyword evidence="2" id="KW-1185">Reference proteome</keyword>
<dbReference type="EMBL" id="ML769410">
    <property type="protein sequence ID" value="KAE9405306.1"/>
    <property type="molecule type" value="Genomic_DNA"/>
</dbReference>